<keyword evidence="1" id="KW-0472">Membrane</keyword>
<gene>
    <name evidence="2" type="ORF">E0L32_005301</name>
</gene>
<proteinExistence type="predicted"/>
<keyword evidence="3" id="KW-1185">Reference proteome</keyword>
<organism evidence="2 3">
    <name type="scientific">Thyridium curvatum</name>
    <dbReference type="NCBI Taxonomy" id="1093900"/>
    <lineage>
        <taxon>Eukaryota</taxon>
        <taxon>Fungi</taxon>
        <taxon>Dikarya</taxon>
        <taxon>Ascomycota</taxon>
        <taxon>Pezizomycotina</taxon>
        <taxon>Sordariomycetes</taxon>
        <taxon>Sordariomycetidae</taxon>
        <taxon>Thyridiales</taxon>
        <taxon>Thyridiaceae</taxon>
        <taxon>Thyridium</taxon>
    </lineage>
</organism>
<sequence length="317" mass="36207">MNTWRHQHIYSTHPTIWVDLMNRSTQDWGVGYLPMNVFATNGSLKNGSADIPADPRAFIIVHAGNGYTSGSPTPQVVFGIVSFIAIVLTILLSWYNWSTMVTPSNHGMLSWITEPGYQLSSTRATHHSARNTVTTGVAAGTSAVDDIEMTANDGLQSTAKFADMGRVGTSARLFQRQIMQYYYEPVVTELELDVKQPGEDVDDDDIEEVITLARRMLKFDNDLWSNRSTLGYREATRHRIAEKREAITKDIKDTVSGWARARWDTDEREQLTNIMDTLYIEEQETIDTRDEGRQRHRLSTARTERMRRWLSQRSRTQ</sequence>
<evidence type="ECO:0000313" key="2">
    <source>
        <dbReference type="EMBL" id="TPX14609.1"/>
    </source>
</evidence>
<comment type="caution">
    <text evidence="2">The sequence shown here is derived from an EMBL/GenBank/DDBJ whole genome shotgun (WGS) entry which is preliminary data.</text>
</comment>
<evidence type="ECO:0000313" key="3">
    <source>
        <dbReference type="Proteomes" id="UP000319257"/>
    </source>
</evidence>
<dbReference type="AlphaFoldDB" id="A0A507BB59"/>
<accession>A0A507BB59</accession>
<feature type="transmembrane region" description="Helical" evidence="1">
    <location>
        <begin position="76"/>
        <end position="97"/>
    </location>
</feature>
<protein>
    <submittedName>
        <fullName evidence="2">Uncharacterized protein</fullName>
    </submittedName>
</protein>
<dbReference type="EMBL" id="SKBQ01000027">
    <property type="protein sequence ID" value="TPX14609.1"/>
    <property type="molecule type" value="Genomic_DNA"/>
</dbReference>
<dbReference type="InParanoid" id="A0A507BB59"/>
<keyword evidence="1" id="KW-0812">Transmembrane</keyword>
<dbReference type="Proteomes" id="UP000319257">
    <property type="component" value="Unassembled WGS sequence"/>
</dbReference>
<dbReference type="OrthoDB" id="5223630at2759"/>
<keyword evidence="1" id="KW-1133">Transmembrane helix</keyword>
<dbReference type="RefSeq" id="XP_030996320.1">
    <property type="nucleotide sequence ID" value="XM_031139808.1"/>
</dbReference>
<name>A0A507BB59_9PEZI</name>
<reference evidence="2 3" key="1">
    <citation type="submission" date="2019-06" db="EMBL/GenBank/DDBJ databases">
        <title>Draft genome sequence of the filamentous fungus Phialemoniopsis curvata isolated from diesel fuel.</title>
        <authorList>
            <person name="Varaljay V.A."/>
            <person name="Lyon W.J."/>
            <person name="Crouch A.L."/>
            <person name="Drake C.E."/>
            <person name="Hollomon J.M."/>
            <person name="Nadeau L.J."/>
            <person name="Nunn H.S."/>
            <person name="Stevenson B.S."/>
            <person name="Bojanowski C.L."/>
            <person name="Crookes-Goodson W.J."/>
        </authorList>
    </citation>
    <scope>NUCLEOTIDE SEQUENCE [LARGE SCALE GENOMIC DNA]</scope>
    <source>
        <strain evidence="2 3">D216</strain>
    </source>
</reference>
<dbReference type="GeneID" id="41972748"/>
<evidence type="ECO:0000256" key="1">
    <source>
        <dbReference type="SAM" id="Phobius"/>
    </source>
</evidence>